<dbReference type="EMBL" id="JBHRWI010000020">
    <property type="protein sequence ID" value="MFC3511504.1"/>
    <property type="molecule type" value="Genomic_DNA"/>
</dbReference>
<gene>
    <name evidence="2" type="ORF">ACFORO_15100</name>
</gene>
<name>A0ABV7QGW9_9PSEU</name>
<keyword evidence="3" id="KW-1185">Reference proteome</keyword>
<dbReference type="Proteomes" id="UP001595764">
    <property type="component" value="Unassembled WGS sequence"/>
</dbReference>
<feature type="region of interest" description="Disordered" evidence="1">
    <location>
        <begin position="130"/>
        <end position="197"/>
    </location>
</feature>
<feature type="compositionally biased region" description="Acidic residues" evidence="1">
    <location>
        <begin position="181"/>
        <end position="197"/>
    </location>
</feature>
<dbReference type="RefSeq" id="WP_377868066.1">
    <property type="nucleotide sequence ID" value="NZ_JBHMAY010000003.1"/>
</dbReference>
<evidence type="ECO:0000313" key="3">
    <source>
        <dbReference type="Proteomes" id="UP001595764"/>
    </source>
</evidence>
<proteinExistence type="predicted"/>
<reference evidence="3" key="1">
    <citation type="journal article" date="2019" name="Int. J. Syst. Evol. Microbiol.">
        <title>The Global Catalogue of Microorganisms (GCM) 10K type strain sequencing project: providing services to taxonomists for standard genome sequencing and annotation.</title>
        <authorList>
            <consortium name="The Broad Institute Genomics Platform"/>
            <consortium name="The Broad Institute Genome Sequencing Center for Infectious Disease"/>
            <person name="Wu L."/>
            <person name="Ma J."/>
        </authorList>
    </citation>
    <scope>NUCLEOTIDE SEQUENCE [LARGE SCALE GENOMIC DNA]</scope>
    <source>
        <strain evidence="3">CGMCC 4.7682</strain>
    </source>
</reference>
<comment type="caution">
    <text evidence="2">The sequence shown here is derived from an EMBL/GenBank/DDBJ whole genome shotgun (WGS) entry which is preliminary data.</text>
</comment>
<sequence length="197" mass="21893">MQPTITIEQANQRVEEYSKKAREALPAEARYSLFASEQRGDCNDPSDNGPKNRVLASRTYRVEGLAKDKIPTYFDALRTWWQNHNFRVLDNNPPNEYLWVENNADSFRMALEANPQGGLFLTSTSPCVWPNGTPIPEAQGPAEPTTEGGVAQVDSPPAGPAAGAEPGQPRKTRLRPRPVADDEEDFSQTDWTDDSAY</sequence>
<accession>A0ABV7QGW9</accession>
<evidence type="ECO:0000256" key="1">
    <source>
        <dbReference type="SAM" id="MobiDB-lite"/>
    </source>
</evidence>
<evidence type="ECO:0000313" key="2">
    <source>
        <dbReference type="EMBL" id="MFC3511504.1"/>
    </source>
</evidence>
<protein>
    <submittedName>
        <fullName evidence="2">Uncharacterized protein</fullName>
    </submittedName>
</protein>
<organism evidence="2 3">
    <name type="scientific">Amycolatopsis halotolerans</name>
    <dbReference type="NCBI Taxonomy" id="330083"/>
    <lineage>
        <taxon>Bacteria</taxon>
        <taxon>Bacillati</taxon>
        <taxon>Actinomycetota</taxon>
        <taxon>Actinomycetes</taxon>
        <taxon>Pseudonocardiales</taxon>
        <taxon>Pseudonocardiaceae</taxon>
        <taxon>Amycolatopsis</taxon>
    </lineage>
</organism>